<dbReference type="AlphaFoldDB" id="A0A495P0Z8"/>
<sequence length="121" mass="14154">MTTYFNKSEIKSSVKTIASDYLKDCLHCDMISEDFVDLLKHNFSAKFVSFNNQNKQIEIGVEDTQIPSHYPVINVLSFPITEEDNLWLEKSFKNQMNDLIFYGNLINRKKYNHKNAEVIVI</sequence>
<accession>A0A495P0Z8</accession>
<gene>
    <name evidence="1" type="ORF">BC962_3028</name>
</gene>
<organism evidence="1 2">
    <name type="scientific">Gillisia mitskevichiae</name>
    <dbReference type="NCBI Taxonomy" id="270921"/>
    <lineage>
        <taxon>Bacteria</taxon>
        <taxon>Pseudomonadati</taxon>
        <taxon>Bacteroidota</taxon>
        <taxon>Flavobacteriia</taxon>
        <taxon>Flavobacteriales</taxon>
        <taxon>Flavobacteriaceae</taxon>
        <taxon>Gillisia</taxon>
    </lineage>
</organism>
<name>A0A495P0Z8_9FLAO</name>
<reference evidence="1 2" key="1">
    <citation type="submission" date="2018-10" db="EMBL/GenBank/DDBJ databases">
        <title>Genomic Encyclopedia of Archaeal and Bacterial Type Strains, Phase II (KMG-II): from individual species to whole genera.</title>
        <authorList>
            <person name="Goeker M."/>
        </authorList>
    </citation>
    <scope>NUCLEOTIDE SEQUENCE [LARGE SCALE GENOMIC DNA]</scope>
    <source>
        <strain evidence="1 2">DSM 19839</strain>
    </source>
</reference>
<proteinExistence type="predicted"/>
<dbReference type="Proteomes" id="UP000276282">
    <property type="component" value="Unassembled WGS sequence"/>
</dbReference>
<dbReference type="OrthoDB" id="1438837at2"/>
<comment type="caution">
    <text evidence="1">The sequence shown here is derived from an EMBL/GenBank/DDBJ whole genome shotgun (WGS) entry which is preliminary data.</text>
</comment>
<protein>
    <submittedName>
        <fullName evidence="1">Uncharacterized protein</fullName>
    </submittedName>
</protein>
<dbReference type="RefSeq" id="WP_147405661.1">
    <property type="nucleotide sequence ID" value="NZ_RBLG01000005.1"/>
</dbReference>
<evidence type="ECO:0000313" key="2">
    <source>
        <dbReference type="Proteomes" id="UP000276282"/>
    </source>
</evidence>
<dbReference type="EMBL" id="RBLG01000005">
    <property type="protein sequence ID" value="RKS43470.1"/>
    <property type="molecule type" value="Genomic_DNA"/>
</dbReference>
<evidence type="ECO:0000313" key="1">
    <source>
        <dbReference type="EMBL" id="RKS43470.1"/>
    </source>
</evidence>
<keyword evidence="2" id="KW-1185">Reference proteome</keyword>